<name>A0A450YTL6_9GAMM</name>
<evidence type="ECO:0000313" key="1">
    <source>
        <dbReference type="EMBL" id="VFK44891.1"/>
    </source>
</evidence>
<proteinExistence type="predicted"/>
<organism evidence="1">
    <name type="scientific">Candidatus Kentrum sp. TC</name>
    <dbReference type="NCBI Taxonomy" id="2126339"/>
    <lineage>
        <taxon>Bacteria</taxon>
        <taxon>Pseudomonadati</taxon>
        <taxon>Pseudomonadota</taxon>
        <taxon>Gammaproteobacteria</taxon>
        <taxon>Candidatus Kentrum</taxon>
    </lineage>
</organism>
<gene>
    <name evidence="1" type="ORF">BECKTC1821D_GA0114238_102228</name>
</gene>
<reference evidence="1" key="1">
    <citation type="submission" date="2019-02" db="EMBL/GenBank/DDBJ databases">
        <authorList>
            <person name="Gruber-Vodicka R. H."/>
            <person name="Seah K. B. B."/>
        </authorList>
    </citation>
    <scope>NUCLEOTIDE SEQUENCE</scope>
    <source>
        <strain evidence="1">BECK_BZ123</strain>
    </source>
</reference>
<accession>A0A450YTL6</accession>
<dbReference type="AlphaFoldDB" id="A0A450YTL6"/>
<dbReference type="EMBL" id="CAADFS010000022">
    <property type="protein sequence ID" value="VFK44891.1"/>
    <property type="molecule type" value="Genomic_DNA"/>
</dbReference>
<sequence>MRPMSSLNEPDLTIEKHGKMLRKEILNDIPTSDLSSVIADFESEGATVSTEQKRNGRWSLTAIFEYYPK</sequence>
<protein>
    <submittedName>
        <fullName evidence="1">Uncharacterized protein</fullName>
    </submittedName>
</protein>